<dbReference type="RefSeq" id="WP_192030636.1">
    <property type="nucleotide sequence ID" value="NZ_JACYTR010000044.1"/>
</dbReference>
<dbReference type="Proteomes" id="UP000613768">
    <property type="component" value="Unassembled WGS sequence"/>
</dbReference>
<protein>
    <recommendedName>
        <fullName evidence="3">Lipoprotein</fullName>
    </recommendedName>
</protein>
<keyword evidence="2" id="KW-1185">Reference proteome</keyword>
<dbReference type="EMBL" id="JACYTR010000044">
    <property type="protein sequence ID" value="MBD8527214.1"/>
    <property type="molecule type" value="Genomic_DNA"/>
</dbReference>
<dbReference type="AlphaFoldDB" id="A0AAW3ZPX3"/>
<gene>
    <name evidence="1" type="ORF">IFO71_15835</name>
</gene>
<name>A0AAW3ZPX3_9GAMM</name>
<organism evidence="1 2">
    <name type="scientific">Pseudomarimonas arenosa</name>
    <dbReference type="NCBI Taxonomy" id="2774145"/>
    <lineage>
        <taxon>Bacteria</taxon>
        <taxon>Pseudomonadati</taxon>
        <taxon>Pseudomonadota</taxon>
        <taxon>Gammaproteobacteria</taxon>
        <taxon>Lysobacterales</taxon>
        <taxon>Lysobacteraceae</taxon>
        <taxon>Pseudomarimonas</taxon>
    </lineage>
</organism>
<comment type="caution">
    <text evidence="1">The sequence shown here is derived from an EMBL/GenBank/DDBJ whole genome shotgun (WGS) entry which is preliminary data.</text>
</comment>
<reference evidence="1 2" key="1">
    <citation type="submission" date="2020-09" db="EMBL/GenBank/DDBJ databases">
        <title>Pseudoxanthomonas sp. CAU 1598 isolated from sand of Yaerae Beach.</title>
        <authorList>
            <person name="Kim W."/>
        </authorList>
    </citation>
    <scope>NUCLEOTIDE SEQUENCE [LARGE SCALE GENOMIC DNA]</scope>
    <source>
        <strain evidence="1 2">CAU 1598</strain>
    </source>
</reference>
<evidence type="ECO:0000313" key="1">
    <source>
        <dbReference type="EMBL" id="MBD8527214.1"/>
    </source>
</evidence>
<accession>A0AAW3ZPX3</accession>
<proteinExistence type="predicted"/>
<sequence>MSSRVANYTVGIGRMTQVAIGMAAVLGVVGTAVAQDPGYRDQPPVMQSPDYGPSSQQRWQEAFDSLRIRYADRGPLRIAVYWGKQIDSEAHSRVVDVEVSETVTGAAAATVRAAGYASEVEHGAGVRVERSATVRGQARLDNSESSALSRHQGWDLETRFNQVLRQAGVSLVRSDLAARQAREKGEGDANQLEIRGLNQSADLILEVEGRPDYAQPTGWEFRVTATALKNSQIVAEFVTSAIPPAGPRPRFVAGPDGFERERPADISEYEVAQQLALEVAQQILGRSR</sequence>
<evidence type="ECO:0000313" key="2">
    <source>
        <dbReference type="Proteomes" id="UP000613768"/>
    </source>
</evidence>
<evidence type="ECO:0008006" key="3">
    <source>
        <dbReference type="Google" id="ProtNLM"/>
    </source>
</evidence>